<keyword evidence="8 10" id="KW-0411">Iron-sulfur</keyword>
<reference evidence="13" key="2">
    <citation type="submission" date="2022-10" db="EMBL/GenBank/DDBJ databases">
        <authorList>
            <consortium name="ENA_rothamsted_submissions"/>
            <consortium name="culmorum"/>
            <person name="King R."/>
        </authorList>
    </citation>
    <scope>NUCLEOTIDE SEQUENCE</scope>
</reference>
<keyword evidence="3 10" id="KW-0004">4Fe-4S</keyword>
<dbReference type="FunFam" id="1.20.930.80:FF:000001">
    <property type="entry name" value="DNA primase large subunit"/>
    <property type="match status" value="1"/>
</dbReference>
<dbReference type="Proteomes" id="UP001153737">
    <property type="component" value="Chromosome 4"/>
</dbReference>
<reference evidence="13" key="1">
    <citation type="submission" date="2022-01" db="EMBL/GenBank/DDBJ databases">
        <authorList>
            <person name="King R."/>
        </authorList>
    </citation>
    <scope>NUCLEOTIDE SEQUENCE</scope>
</reference>
<gene>
    <name evidence="13" type="ORF">PHAECO_LOCUS8484</name>
</gene>
<evidence type="ECO:0000256" key="9">
    <source>
        <dbReference type="ARBA" id="ARBA00023125"/>
    </source>
</evidence>
<evidence type="ECO:0000256" key="11">
    <source>
        <dbReference type="PIRSR" id="PIRSR009449-1"/>
    </source>
</evidence>
<dbReference type="CDD" id="cd07322">
    <property type="entry name" value="PriL_PriS_Eukaryotic"/>
    <property type="match status" value="1"/>
</dbReference>
<organism evidence="13 14">
    <name type="scientific">Phaedon cochleariae</name>
    <name type="common">Mustard beetle</name>
    <dbReference type="NCBI Taxonomy" id="80249"/>
    <lineage>
        <taxon>Eukaryota</taxon>
        <taxon>Metazoa</taxon>
        <taxon>Ecdysozoa</taxon>
        <taxon>Arthropoda</taxon>
        <taxon>Hexapoda</taxon>
        <taxon>Insecta</taxon>
        <taxon>Pterygota</taxon>
        <taxon>Neoptera</taxon>
        <taxon>Endopterygota</taxon>
        <taxon>Coleoptera</taxon>
        <taxon>Polyphaga</taxon>
        <taxon>Cucujiformia</taxon>
        <taxon>Chrysomeloidea</taxon>
        <taxon>Chrysomelidae</taxon>
        <taxon>Chrysomelinae</taxon>
        <taxon>Chrysomelini</taxon>
        <taxon>Phaedon</taxon>
    </lineage>
</organism>
<dbReference type="PANTHER" id="PTHR10537:SF3">
    <property type="entry name" value="DNA PRIMASE LARGE SUBUNIT"/>
    <property type="match status" value="1"/>
</dbReference>
<protein>
    <recommendedName>
        <fullName evidence="2 10">DNA primase large subunit</fullName>
    </recommendedName>
</protein>
<feature type="binding site" evidence="11">
    <location>
        <position position="430"/>
    </location>
    <ligand>
        <name>[4Fe-4S] cluster</name>
        <dbReference type="ChEBI" id="CHEBI:49883"/>
    </ligand>
</feature>
<keyword evidence="7 10" id="KW-0408">Iron</keyword>
<evidence type="ECO:0000256" key="1">
    <source>
        <dbReference type="ARBA" id="ARBA00010564"/>
    </source>
</evidence>
<evidence type="ECO:0000256" key="7">
    <source>
        <dbReference type="ARBA" id="ARBA00023004"/>
    </source>
</evidence>
<keyword evidence="5 10" id="KW-0235">DNA replication</keyword>
<evidence type="ECO:0000256" key="10">
    <source>
        <dbReference type="PIRNR" id="PIRNR009449"/>
    </source>
</evidence>
<dbReference type="Pfam" id="PF26466">
    <property type="entry name" value="DNA_primase_lrg_N"/>
    <property type="match status" value="1"/>
</dbReference>
<dbReference type="Pfam" id="PF04104">
    <property type="entry name" value="DNA_primase_lrg"/>
    <property type="match status" value="1"/>
</dbReference>
<evidence type="ECO:0000256" key="4">
    <source>
        <dbReference type="ARBA" id="ARBA00022515"/>
    </source>
</evidence>
<keyword evidence="6 10" id="KW-0479">Metal-binding</keyword>
<evidence type="ECO:0000259" key="12">
    <source>
        <dbReference type="Pfam" id="PF04104"/>
    </source>
</evidence>
<keyword evidence="9 10" id="KW-0238">DNA-binding</keyword>
<proteinExistence type="inferred from homology"/>
<dbReference type="GO" id="GO:0006269">
    <property type="term" value="P:DNA replication, synthesis of primer"/>
    <property type="evidence" value="ECO:0007669"/>
    <property type="project" value="UniProtKB-KW"/>
</dbReference>
<dbReference type="EMBL" id="OU896710">
    <property type="protein sequence ID" value="CAH1164056.1"/>
    <property type="molecule type" value="Genomic_DNA"/>
</dbReference>
<keyword evidence="4 10" id="KW-0639">Primosome</keyword>
<dbReference type="GO" id="GO:0046872">
    <property type="term" value="F:metal ion binding"/>
    <property type="evidence" value="ECO:0007669"/>
    <property type="project" value="UniProtKB-UniRule"/>
</dbReference>
<feature type="binding site" evidence="11">
    <location>
        <position position="295"/>
    </location>
    <ligand>
        <name>[4Fe-4S] cluster</name>
        <dbReference type="ChEBI" id="CHEBI:49883"/>
    </ligand>
</feature>
<name>A0A9P0DV04_PHACE</name>
<dbReference type="InterPro" id="IPR016558">
    <property type="entry name" value="DNA_primase_lsu_euk"/>
</dbReference>
<evidence type="ECO:0000313" key="13">
    <source>
        <dbReference type="EMBL" id="CAH1164056.1"/>
    </source>
</evidence>
<feature type="domain" description="DNA primase large subunit C-terminal" evidence="12">
    <location>
        <begin position="288"/>
        <end position="453"/>
    </location>
</feature>
<evidence type="ECO:0000256" key="2">
    <source>
        <dbReference type="ARBA" id="ARBA00019038"/>
    </source>
</evidence>
<dbReference type="AlphaFoldDB" id="A0A9P0DV04"/>
<evidence type="ECO:0000313" key="14">
    <source>
        <dbReference type="Proteomes" id="UP001153737"/>
    </source>
</evidence>
<dbReference type="GO" id="GO:0051539">
    <property type="term" value="F:4 iron, 4 sulfur cluster binding"/>
    <property type="evidence" value="ECO:0007669"/>
    <property type="project" value="UniProtKB-UniRule"/>
</dbReference>
<accession>A0A9P0DV04</accession>
<dbReference type="OrthoDB" id="421393at2759"/>
<dbReference type="InterPro" id="IPR058560">
    <property type="entry name" value="DNA_primase_C"/>
</dbReference>
<feature type="binding site" evidence="11">
    <location>
        <position position="390"/>
    </location>
    <ligand>
        <name>[4Fe-4S] cluster</name>
        <dbReference type="ChEBI" id="CHEBI:49883"/>
    </ligand>
</feature>
<dbReference type="InterPro" id="IPR007238">
    <property type="entry name" value="DNA_primase_lsu_euk/arc"/>
</dbReference>
<sequence>MDTSGRRRRVQKSVIESDMSQYAHDVEMYKDSPQNCIALAEFEELALERLQLLRIIEEATLKGYKQFSDDWKKSIKEDLLKHGLKKYLRLMSGFNSQTEQDIQARRADHISHYILRLAYCRSEELRRWFLSRELEWFKLRFNAQTQQGIMKFLLKNDLTYTPISNEEKEHIKVELISCTPGLSDVSCEANDFYKVHFSEVLPLVKNRRVFIRSSYAYIPTTDLVICIQSKFRANLSEALNVYTHRLTSLDDDRLSSLLCNLHNIYTGKTHIEDNDKEKVNPENLDGYSKKHYPLCMRHMHEILRSTHHLKHRCRLQYGLFIKGIGVLYEDAMEYWKKEFTKTMDHEKFEKQYAYEFKHQYGKVGSMINYSPYSCIKIIMENVGPGDHHGCPYKHWDPSITKQKMIEQGLSSEGVNSVMEMVTSGHYQIACSRYFECTQGQAPSVVVSHPNQYFSDSMNLFKDKQLKKN</sequence>
<dbReference type="PIRSF" id="PIRSF009449">
    <property type="entry name" value="DNA_primase_large_subunit"/>
    <property type="match status" value="1"/>
</dbReference>
<dbReference type="GO" id="GO:0005658">
    <property type="term" value="C:alpha DNA polymerase:primase complex"/>
    <property type="evidence" value="ECO:0007669"/>
    <property type="project" value="TreeGrafter"/>
</dbReference>
<evidence type="ECO:0000256" key="8">
    <source>
        <dbReference type="ARBA" id="ARBA00023014"/>
    </source>
</evidence>
<feature type="binding site" evidence="11">
    <location>
        <position position="374"/>
    </location>
    <ligand>
        <name>[4Fe-4S] cluster</name>
        <dbReference type="ChEBI" id="CHEBI:49883"/>
    </ligand>
</feature>
<evidence type="ECO:0000256" key="3">
    <source>
        <dbReference type="ARBA" id="ARBA00022485"/>
    </source>
</evidence>
<dbReference type="Gene3D" id="1.20.930.80">
    <property type="match status" value="1"/>
</dbReference>
<dbReference type="GO" id="GO:0006270">
    <property type="term" value="P:DNA replication initiation"/>
    <property type="evidence" value="ECO:0007669"/>
    <property type="project" value="UniProtKB-ARBA"/>
</dbReference>
<comment type="cofactor">
    <cofactor evidence="10">
        <name>[4Fe-4S] cluster</name>
        <dbReference type="ChEBI" id="CHEBI:49883"/>
    </cofactor>
    <text evidence="10">Binds 1 [4Fe-4S] cluster.</text>
</comment>
<evidence type="ECO:0000256" key="6">
    <source>
        <dbReference type="ARBA" id="ARBA00022723"/>
    </source>
</evidence>
<evidence type="ECO:0000256" key="5">
    <source>
        <dbReference type="ARBA" id="ARBA00022705"/>
    </source>
</evidence>
<keyword evidence="14" id="KW-1185">Reference proteome</keyword>
<dbReference type="GO" id="GO:0003677">
    <property type="term" value="F:DNA binding"/>
    <property type="evidence" value="ECO:0007669"/>
    <property type="project" value="UniProtKB-UniRule"/>
</dbReference>
<comment type="similarity">
    <text evidence="1 10">Belongs to the eukaryotic-type primase large subunit family.</text>
</comment>
<comment type="function">
    <text evidence="10">DNA primase is the polymerase that synthesizes small RNA primers for the Okazaki fragments made during discontinuous DNA replication.</text>
</comment>
<dbReference type="PANTHER" id="PTHR10537">
    <property type="entry name" value="DNA PRIMASE LARGE SUBUNIT"/>
    <property type="match status" value="1"/>
</dbReference>